<feature type="non-terminal residue" evidence="1">
    <location>
        <position position="86"/>
    </location>
</feature>
<accession>A0A850C719</accession>
<reference evidence="1 2" key="1">
    <citation type="submission" date="2020-05" db="EMBL/GenBank/DDBJ databases">
        <title>DNA-SIP metagenomic assembled genomes.</title>
        <authorList>
            <person name="Yu J."/>
        </authorList>
    </citation>
    <scope>NUCLEOTIDE SEQUENCE [LARGE SCALE GENOMIC DNA]</scope>
    <source>
        <strain evidence="1">Bin5.27</strain>
    </source>
</reference>
<gene>
    <name evidence="1" type="ORF">HOQ43_11670</name>
</gene>
<sequence length="86" mass="8997">MRLRLTAWYGGLFLASGAALLALTYGLVAGALDRPTVLERAVTTNVDSVDGAAGDGAALDAEIGDLREEAQRIADRQKAAVLRTLL</sequence>
<comment type="caution">
    <text evidence="1">The sequence shown here is derived from an EMBL/GenBank/DDBJ whole genome shotgun (WGS) entry which is preliminary data.</text>
</comment>
<evidence type="ECO:0000313" key="2">
    <source>
        <dbReference type="Proteomes" id="UP000574690"/>
    </source>
</evidence>
<name>A0A850C719_9ACTN</name>
<dbReference type="EMBL" id="JABFXE010000479">
    <property type="protein sequence ID" value="NUQ89108.1"/>
    <property type="molecule type" value="Genomic_DNA"/>
</dbReference>
<evidence type="ECO:0000313" key="1">
    <source>
        <dbReference type="EMBL" id="NUQ89108.1"/>
    </source>
</evidence>
<dbReference type="Proteomes" id="UP000574690">
    <property type="component" value="Unassembled WGS sequence"/>
</dbReference>
<proteinExistence type="predicted"/>
<organism evidence="1 2">
    <name type="scientific">Glycomyces artemisiae</name>
    <dbReference type="NCBI Taxonomy" id="1076443"/>
    <lineage>
        <taxon>Bacteria</taxon>
        <taxon>Bacillati</taxon>
        <taxon>Actinomycetota</taxon>
        <taxon>Actinomycetes</taxon>
        <taxon>Glycomycetales</taxon>
        <taxon>Glycomycetaceae</taxon>
        <taxon>Glycomyces</taxon>
    </lineage>
</organism>
<dbReference type="AlphaFoldDB" id="A0A850C719"/>
<protein>
    <submittedName>
        <fullName evidence="1">Uncharacterized protein</fullName>
    </submittedName>
</protein>